<evidence type="ECO:0000313" key="2">
    <source>
        <dbReference type="EMBL" id="EFV95394.1"/>
    </source>
</evidence>
<organism evidence="2 3">
    <name type="scientific">Lautropia mirabilis ATCC 51599</name>
    <dbReference type="NCBI Taxonomy" id="887898"/>
    <lineage>
        <taxon>Bacteria</taxon>
        <taxon>Pseudomonadati</taxon>
        <taxon>Pseudomonadota</taxon>
        <taxon>Betaproteobacteria</taxon>
        <taxon>Burkholderiales</taxon>
        <taxon>Burkholderiaceae</taxon>
        <taxon>Lautropia</taxon>
    </lineage>
</organism>
<reference evidence="2 3" key="1">
    <citation type="submission" date="2010-12" db="EMBL/GenBank/DDBJ databases">
        <authorList>
            <person name="Muzny D."/>
            <person name="Qin X."/>
            <person name="Deng J."/>
            <person name="Jiang H."/>
            <person name="Liu Y."/>
            <person name="Qu J."/>
            <person name="Song X.-Z."/>
            <person name="Zhang L."/>
            <person name="Thornton R."/>
            <person name="Coyle M."/>
            <person name="Francisco L."/>
            <person name="Jackson L."/>
            <person name="Javaid M."/>
            <person name="Korchina V."/>
            <person name="Kovar C."/>
            <person name="Mata R."/>
            <person name="Mathew T."/>
            <person name="Ngo R."/>
            <person name="Nguyen L."/>
            <person name="Nguyen N."/>
            <person name="Okwuonu G."/>
            <person name="Ongeri F."/>
            <person name="Pham C."/>
            <person name="Simmons D."/>
            <person name="Wilczek-Boney K."/>
            <person name="Hale W."/>
            <person name="Jakkamsetti A."/>
            <person name="Pham P."/>
            <person name="Ruth R."/>
            <person name="San Lucas F."/>
            <person name="Warren J."/>
            <person name="Zhang J."/>
            <person name="Zhao Z."/>
            <person name="Zhou C."/>
            <person name="Zhu D."/>
            <person name="Lee S."/>
            <person name="Bess C."/>
            <person name="Blankenburg K."/>
            <person name="Forbes L."/>
            <person name="Fu Q."/>
            <person name="Gubbala S."/>
            <person name="Hirani K."/>
            <person name="Jayaseelan J.C."/>
            <person name="Lara F."/>
            <person name="Munidasa M."/>
            <person name="Palculict T."/>
            <person name="Patil S."/>
            <person name="Pu L.-L."/>
            <person name="Saada N."/>
            <person name="Tang L."/>
            <person name="Weissenberger G."/>
            <person name="Zhu Y."/>
            <person name="Hemphill L."/>
            <person name="Shang Y."/>
            <person name="Youmans B."/>
            <person name="Ayvaz T."/>
            <person name="Ross M."/>
            <person name="Santibanez J."/>
            <person name="Aqrawi P."/>
            <person name="Gross S."/>
            <person name="Joshi V."/>
            <person name="Fowler G."/>
            <person name="Nazareth L."/>
            <person name="Reid J."/>
            <person name="Worley K."/>
            <person name="Petrosino J."/>
            <person name="Highlander S."/>
            <person name="Gibbs R."/>
        </authorList>
    </citation>
    <scope>NUCLEOTIDE SEQUENCE [LARGE SCALE GENOMIC DNA]</scope>
    <source>
        <strain evidence="2 3">ATCC 51599</strain>
    </source>
</reference>
<dbReference type="RefSeq" id="WP_005673064.1">
    <property type="nucleotide sequence ID" value="NZ_CP146288.1"/>
</dbReference>
<dbReference type="EMBL" id="AEQP01000003">
    <property type="protein sequence ID" value="EFV95394.1"/>
    <property type="molecule type" value="Genomic_DNA"/>
</dbReference>
<protein>
    <recommendedName>
        <fullName evidence="4">Flagellar assembly protein FliH/Type III secretion system HrpE domain-containing protein</fullName>
    </recommendedName>
</protein>
<dbReference type="AlphaFoldDB" id="E7RVR1"/>
<evidence type="ECO:0000256" key="1">
    <source>
        <dbReference type="SAM" id="Coils"/>
    </source>
</evidence>
<accession>E7RVR1</accession>
<comment type="caution">
    <text evidence="2">The sequence shown here is derived from an EMBL/GenBank/DDBJ whole genome shotgun (WGS) entry which is preliminary data.</text>
</comment>
<keyword evidence="1" id="KW-0175">Coiled coil</keyword>
<dbReference type="HOGENOM" id="CLU_1720047_0_0_4"/>
<keyword evidence="3" id="KW-1185">Reference proteome</keyword>
<name>E7RVR1_9BURK</name>
<sequence length="152" mass="17757">MFPGRPVPQQQNPWELAPEVYVARGRNLGRDEGFQQGRNAGWNQAVRQANQVIEQQQQMIEDLQQQLQARVELEEYNQQVLLCSVYLDAIESLRDENPEARKAILRAFKKRYLRETEESLKDGTLHGQIHQDAQFLREAPRTSRFIHEALMS</sequence>
<proteinExistence type="predicted"/>
<feature type="coiled-coil region" evidence="1">
    <location>
        <begin position="46"/>
        <end position="73"/>
    </location>
</feature>
<evidence type="ECO:0000313" key="3">
    <source>
        <dbReference type="Proteomes" id="UP000011021"/>
    </source>
</evidence>
<dbReference type="STRING" id="887898.HMPREF0551_0882"/>
<evidence type="ECO:0008006" key="4">
    <source>
        <dbReference type="Google" id="ProtNLM"/>
    </source>
</evidence>
<dbReference type="Proteomes" id="UP000011021">
    <property type="component" value="Unassembled WGS sequence"/>
</dbReference>
<gene>
    <name evidence="2" type="ORF">HMPREF0551_0882</name>
</gene>